<keyword evidence="8 14" id="KW-0862">Zinc</keyword>
<feature type="active site" description="Proton donor" evidence="12">
    <location>
        <position position="58"/>
    </location>
</feature>
<comment type="catalytic activity">
    <reaction evidence="11 15">
        <text>cytidine + H2O + H(+) = uridine + NH4(+)</text>
        <dbReference type="Rhea" id="RHEA:16069"/>
        <dbReference type="ChEBI" id="CHEBI:15377"/>
        <dbReference type="ChEBI" id="CHEBI:15378"/>
        <dbReference type="ChEBI" id="CHEBI:16704"/>
        <dbReference type="ChEBI" id="CHEBI:17562"/>
        <dbReference type="ChEBI" id="CHEBI:28938"/>
        <dbReference type="EC" id="3.5.4.5"/>
    </reaction>
</comment>
<feature type="binding site" evidence="14">
    <location>
        <position position="92"/>
    </location>
    <ligand>
        <name>Zn(2+)</name>
        <dbReference type="ChEBI" id="CHEBI:29105"/>
        <note>catalytic</note>
    </ligand>
</feature>
<dbReference type="Proteomes" id="UP000215559">
    <property type="component" value="Unassembled WGS sequence"/>
</dbReference>
<dbReference type="PROSITE" id="PS51747">
    <property type="entry name" value="CYT_DCMP_DEAMINASES_2"/>
    <property type="match status" value="1"/>
</dbReference>
<proteinExistence type="inferred from homology"/>
<dbReference type="SUPFAM" id="SSF53927">
    <property type="entry name" value="Cytidine deaminase-like"/>
    <property type="match status" value="1"/>
</dbReference>
<keyword evidence="6 14" id="KW-0479">Metal-binding</keyword>
<feature type="domain" description="CMP/dCMP-type deaminase" evidence="16">
    <location>
        <begin position="4"/>
        <end position="127"/>
    </location>
</feature>
<dbReference type="GO" id="GO:0072527">
    <property type="term" value="P:pyrimidine-containing compound metabolic process"/>
    <property type="evidence" value="ECO:0007669"/>
    <property type="project" value="UniProtKB-ARBA"/>
</dbReference>
<dbReference type="InterPro" id="IPR002125">
    <property type="entry name" value="CMP_dCMP_dom"/>
</dbReference>
<dbReference type="EMBL" id="NOZP01000132">
    <property type="protein sequence ID" value="OYD14952.1"/>
    <property type="molecule type" value="Genomic_DNA"/>
</dbReference>
<dbReference type="GO" id="GO:0008270">
    <property type="term" value="F:zinc ion binding"/>
    <property type="evidence" value="ECO:0007669"/>
    <property type="project" value="UniProtKB-UniRule"/>
</dbReference>
<dbReference type="AlphaFoldDB" id="A0A235BRZ1"/>
<evidence type="ECO:0000313" key="18">
    <source>
        <dbReference type="Proteomes" id="UP000215559"/>
    </source>
</evidence>
<evidence type="ECO:0000313" key="17">
    <source>
        <dbReference type="EMBL" id="OYD14952.1"/>
    </source>
</evidence>
<evidence type="ECO:0000256" key="6">
    <source>
        <dbReference type="ARBA" id="ARBA00022723"/>
    </source>
</evidence>
<dbReference type="GO" id="GO:0004126">
    <property type="term" value="F:cytidine deaminase activity"/>
    <property type="evidence" value="ECO:0007669"/>
    <property type="project" value="UniProtKB-UniRule"/>
</dbReference>
<comment type="similarity">
    <text evidence="3 15">Belongs to the cytidine and deoxycytidylate deaminase family.</text>
</comment>
<dbReference type="Gene3D" id="3.40.140.10">
    <property type="entry name" value="Cytidine Deaminase, domain 2"/>
    <property type="match status" value="1"/>
</dbReference>
<feature type="binding site" evidence="14">
    <location>
        <position position="89"/>
    </location>
    <ligand>
        <name>Zn(2+)</name>
        <dbReference type="ChEBI" id="CHEBI:29105"/>
        <note>catalytic</note>
    </ligand>
</feature>
<dbReference type="GO" id="GO:0055086">
    <property type="term" value="P:nucleobase-containing small molecule metabolic process"/>
    <property type="evidence" value="ECO:0007669"/>
    <property type="project" value="UniProtKB-ARBA"/>
</dbReference>
<comment type="function">
    <text evidence="2 15">This enzyme scavenges exogenous and endogenous cytidine and 2'-deoxycytidine for UMP synthesis.</text>
</comment>
<feature type="binding site" evidence="13">
    <location>
        <begin position="45"/>
        <end position="51"/>
    </location>
    <ligand>
        <name>substrate</name>
    </ligand>
</feature>
<dbReference type="PROSITE" id="PS00903">
    <property type="entry name" value="CYT_DCMP_DEAMINASES_1"/>
    <property type="match status" value="1"/>
</dbReference>
<dbReference type="PANTHER" id="PTHR11644:SF2">
    <property type="entry name" value="CYTIDINE DEAMINASE"/>
    <property type="match status" value="1"/>
</dbReference>
<evidence type="ECO:0000256" key="10">
    <source>
        <dbReference type="ARBA" id="ARBA00049252"/>
    </source>
</evidence>
<evidence type="ECO:0000256" key="11">
    <source>
        <dbReference type="ARBA" id="ARBA00049558"/>
    </source>
</evidence>
<evidence type="ECO:0000256" key="4">
    <source>
        <dbReference type="ARBA" id="ARBA00012783"/>
    </source>
</evidence>
<evidence type="ECO:0000256" key="5">
    <source>
        <dbReference type="ARBA" id="ARBA00018266"/>
    </source>
</evidence>
<evidence type="ECO:0000256" key="14">
    <source>
        <dbReference type="PIRSR" id="PIRSR606262-3"/>
    </source>
</evidence>
<dbReference type="InterPro" id="IPR006262">
    <property type="entry name" value="Cyt_deam_tetra"/>
</dbReference>
<evidence type="ECO:0000256" key="15">
    <source>
        <dbReference type="RuleBase" id="RU364006"/>
    </source>
</evidence>
<evidence type="ECO:0000256" key="13">
    <source>
        <dbReference type="PIRSR" id="PIRSR606262-2"/>
    </source>
</evidence>
<dbReference type="InterPro" id="IPR050202">
    <property type="entry name" value="Cyt/Deoxycyt_deaminase"/>
</dbReference>
<gene>
    <name evidence="17" type="ORF">CH330_07035</name>
</gene>
<dbReference type="PANTHER" id="PTHR11644">
    <property type="entry name" value="CYTIDINE DEAMINASE"/>
    <property type="match status" value="1"/>
</dbReference>
<dbReference type="GO" id="GO:0042802">
    <property type="term" value="F:identical protein binding"/>
    <property type="evidence" value="ECO:0007669"/>
    <property type="project" value="UniProtKB-ARBA"/>
</dbReference>
<sequence>MNKVTQNKMLAAAKKAALHAYAPYSDFKVGAAALDEQGRIYAGCNVENTSYGLTICAERAAIFKAVCAGAKSIKAVLVFTDTKKLTRPCGACLQVIAEFGENPEIILANKSIMRRYRLKDLLPERFG</sequence>
<organism evidence="17 18">
    <name type="scientific">candidate division WOR-3 bacterium JGI_Cruoil_03_51_56</name>
    <dbReference type="NCBI Taxonomy" id="1973747"/>
    <lineage>
        <taxon>Bacteria</taxon>
        <taxon>Bacteria division WOR-3</taxon>
    </lineage>
</organism>
<evidence type="ECO:0000256" key="8">
    <source>
        <dbReference type="ARBA" id="ARBA00022833"/>
    </source>
</evidence>
<evidence type="ECO:0000259" key="16">
    <source>
        <dbReference type="PROSITE" id="PS51747"/>
    </source>
</evidence>
<accession>A0A235BRZ1</accession>
<keyword evidence="7 15" id="KW-0378">Hydrolase</keyword>
<comment type="cofactor">
    <cofactor evidence="1 14 15">
        <name>Zn(2+)</name>
        <dbReference type="ChEBI" id="CHEBI:29105"/>
    </cofactor>
</comment>
<evidence type="ECO:0000256" key="2">
    <source>
        <dbReference type="ARBA" id="ARBA00003949"/>
    </source>
</evidence>
<dbReference type="EC" id="3.5.4.5" evidence="4 15"/>
<dbReference type="InterPro" id="IPR016192">
    <property type="entry name" value="APOBEC/CMP_deaminase_Zn-bd"/>
</dbReference>
<reference evidence="17 18" key="1">
    <citation type="submission" date="2017-07" db="EMBL/GenBank/DDBJ databases">
        <title>Recovery of genomes from metagenomes via a dereplication, aggregation, and scoring strategy.</title>
        <authorList>
            <person name="Sieber C.M."/>
            <person name="Probst A.J."/>
            <person name="Sharrar A."/>
            <person name="Thomas B.C."/>
            <person name="Hess M."/>
            <person name="Tringe S.G."/>
            <person name="Banfield J.F."/>
        </authorList>
    </citation>
    <scope>NUCLEOTIDE SEQUENCE [LARGE SCALE GENOMIC DNA]</scope>
    <source>
        <strain evidence="17">JGI_Cruoil_03_51_56</strain>
    </source>
</reference>
<dbReference type="CDD" id="cd01283">
    <property type="entry name" value="cytidine_deaminase"/>
    <property type="match status" value="1"/>
</dbReference>
<dbReference type="NCBIfam" id="TIGR01354">
    <property type="entry name" value="cyt_deam_tetra"/>
    <property type="match status" value="1"/>
</dbReference>
<evidence type="ECO:0000256" key="9">
    <source>
        <dbReference type="ARBA" id="ARBA00032005"/>
    </source>
</evidence>
<dbReference type="GO" id="GO:0005829">
    <property type="term" value="C:cytosol"/>
    <property type="evidence" value="ECO:0007669"/>
    <property type="project" value="TreeGrafter"/>
</dbReference>
<evidence type="ECO:0000256" key="1">
    <source>
        <dbReference type="ARBA" id="ARBA00001947"/>
    </source>
</evidence>
<comment type="catalytic activity">
    <reaction evidence="10 15">
        <text>2'-deoxycytidine + H2O + H(+) = 2'-deoxyuridine + NH4(+)</text>
        <dbReference type="Rhea" id="RHEA:13433"/>
        <dbReference type="ChEBI" id="CHEBI:15377"/>
        <dbReference type="ChEBI" id="CHEBI:15378"/>
        <dbReference type="ChEBI" id="CHEBI:15698"/>
        <dbReference type="ChEBI" id="CHEBI:16450"/>
        <dbReference type="ChEBI" id="CHEBI:28938"/>
        <dbReference type="EC" id="3.5.4.5"/>
    </reaction>
</comment>
<comment type="caution">
    <text evidence="17">The sequence shown here is derived from an EMBL/GenBank/DDBJ whole genome shotgun (WGS) entry which is preliminary data.</text>
</comment>
<feature type="binding site" evidence="14">
    <location>
        <position position="56"/>
    </location>
    <ligand>
        <name>Zn(2+)</name>
        <dbReference type="ChEBI" id="CHEBI:29105"/>
        <note>catalytic</note>
    </ligand>
</feature>
<dbReference type="NCBIfam" id="NF004064">
    <property type="entry name" value="PRK05578.1"/>
    <property type="match status" value="1"/>
</dbReference>
<evidence type="ECO:0000256" key="7">
    <source>
        <dbReference type="ARBA" id="ARBA00022801"/>
    </source>
</evidence>
<evidence type="ECO:0000256" key="3">
    <source>
        <dbReference type="ARBA" id="ARBA00006576"/>
    </source>
</evidence>
<dbReference type="Pfam" id="PF00383">
    <property type="entry name" value="dCMP_cyt_deam_1"/>
    <property type="match status" value="1"/>
</dbReference>
<dbReference type="FunFam" id="3.40.140.10:FF:000008">
    <property type="entry name" value="Cytidine deaminase"/>
    <property type="match status" value="1"/>
</dbReference>
<dbReference type="InterPro" id="IPR016193">
    <property type="entry name" value="Cytidine_deaminase-like"/>
</dbReference>
<protein>
    <recommendedName>
        <fullName evidence="5 15">Cytidine deaminase</fullName>
        <ecNumber evidence="4 15">3.5.4.5</ecNumber>
    </recommendedName>
    <alternativeName>
        <fullName evidence="9 15">Cytidine aminohydrolase</fullName>
    </alternativeName>
</protein>
<evidence type="ECO:0000256" key="12">
    <source>
        <dbReference type="PIRSR" id="PIRSR606262-1"/>
    </source>
</evidence>
<name>A0A235BRZ1_UNCW3</name>